<dbReference type="Proteomes" id="UP000607653">
    <property type="component" value="Unassembled WGS sequence"/>
</dbReference>
<dbReference type="EMBL" id="DUZY01000005">
    <property type="protein sequence ID" value="DAD39190.1"/>
    <property type="molecule type" value="Genomic_DNA"/>
</dbReference>
<name>A0A822Z3E9_NELNU</name>
<protein>
    <submittedName>
        <fullName evidence="1">Uncharacterized protein</fullName>
    </submittedName>
</protein>
<reference evidence="1 2" key="1">
    <citation type="journal article" date="2020" name="Mol. Biol. Evol.">
        <title>Distinct Expression and Methylation Patterns for Genes with Different Fates following a Single Whole-Genome Duplication in Flowering Plants.</title>
        <authorList>
            <person name="Shi T."/>
            <person name="Rahmani R.S."/>
            <person name="Gugger P.F."/>
            <person name="Wang M."/>
            <person name="Li H."/>
            <person name="Zhang Y."/>
            <person name="Li Z."/>
            <person name="Wang Q."/>
            <person name="Van de Peer Y."/>
            <person name="Marchal K."/>
            <person name="Chen J."/>
        </authorList>
    </citation>
    <scope>NUCLEOTIDE SEQUENCE [LARGE SCALE GENOMIC DNA]</scope>
    <source>
        <tissue evidence="1">Leaf</tissue>
    </source>
</reference>
<organism evidence="1 2">
    <name type="scientific">Nelumbo nucifera</name>
    <name type="common">Sacred lotus</name>
    <dbReference type="NCBI Taxonomy" id="4432"/>
    <lineage>
        <taxon>Eukaryota</taxon>
        <taxon>Viridiplantae</taxon>
        <taxon>Streptophyta</taxon>
        <taxon>Embryophyta</taxon>
        <taxon>Tracheophyta</taxon>
        <taxon>Spermatophyta</taxon>
        <taxon>Magnoliopsida</taxon>
        <taxon>Proteales</taxon>
        <taxon>Nelumbonaceae</taxon>
        <taxon>Nelumbo</taxon>
    </lineage>
</organism>
<proteinExistence type="predicted"/>
<accession>A0A822Z3E9</accession>
<comment type="caution">
    <text evidence="1">The sequence shown here is derived from an EMBL/GenBank/DDBJ whole genome shotgun (WGS) entry which is preliminary data.</text>
</comment>
<sequence>MNKWFEDSTLSLQQELRSSSSKWEPQIRRGKLSIFAAHNISPKQSPTVLSRWEHQIEQKSNKWNVLFDLVYMKAVSRRCQKSGWRYDRWNA</sequence>
<evidence type="ECO:0000313" key="1">
    <source>
        <dbReference type="EMBL" id="DAD39190.1"/>
    </source>
</evidence>
<keyword evidence="2" id="KW-1185">Reference proteome</keyword>
<dbReference type="AlphaFoldDB" id="A0A822Z3E9"/>
<gene>
    <name evidence="1" type="ORF">HUJ06_013513</name>
</gene>
<evidence type="ECO:0000313" key="2">
    <source>
        <dbReference type="Proteomes" id="UP000607653"/>
    </source>
</evidence>